<dbReference type="InterPro" id="IPR038124">
    <property type="entry name" value="B_retro_matrix_sf"/>
</dbReference>
<dbReference type="Pfam" id="PF19317">
    <property type="entry name" value="Gag_p24_C"/>
    <property type="match status" value="1"/>
</dbReference>
<dbReference type="Pfam" id="PF00607">
    <property type="entry name" value="Gag_p24"/>
    <property type="match status" value="1"/>
</dbReference>
<dbReference type="InterPro" id="IPR003322">
    <property type="entry name" value="B_retro_matrix"/>
</dbReference>
<dbReference type="InterPro" id="IPR008919">
    <property type="entry name" value="Retrov_capsid_N"/>
</dbReference>
<dbReference type="Gene3D" id="1.10.150.490">
    <property type="entry name" value="Retroviral GAG p10 protein"/>
    <property type="match status" value="1"/>
</dbReference>
<accession>M3Z829</accession>
<keyword evidence="1" id="KW-0479">Metal-binding</keyword>
<dbReference type="RefSeq" id="XP_044921180.1">
    <property type="nucleotide sequence ID" value="XM_045065245.1"/>
</dbReference>
<evidence type="ECO:0000256" key="2">
    <source>
        <dbReference type="ARBA" id="ARBA00022771"/>
    </source>
</evidence>
<dbReference type="EMBL" id="AEYP01011171">
    <property type="status" value="NOT_ANNOTATED_CDS"/>
    <property type="molecule type" value="Genomic_DNA"/>
</dbReference>
<evidence type="ECO:0000313" key="9">
    <source>
        <dbReference type="RefSeq" id="XP_012906739.2"/>
    </source>
</evidence>
<dbReference type="HOGENOM" id="CLU_019132_1_0_1"/>
<proteinExistence type="predicted"/>
<feature type="region of interest" description="Disordered" evidence="5">
    <location>
        <begin position="133"/>
        <end position="165"/>
    </location>
</feature>
<dbReference type="PROSITE" id="PS50158">
    <property type="entry name" value="ZF_CCHC"/>
    <property type="match status" value="1"/>
</dbReference>
<evidence type="ECO:0000256" key="4">
    <source>
        <dbReference type="PROSITE-ProRule" id="PRU00047"/>
    </source>
</evidence>
<evidence type="ECO:0000313" key="10">
    <source>
        <dbReference type="RefSeq" id="XP_044921180.1"/>
    </source>
</evidence>
<keyword evidence="8" id="KW-1185">Reference proteome</keyword>
<protein>
    <submittedName>
        <fullName evidence="9 10">Uncharacterized protein LOC106004832 isoform X1</fullName>
    </submittedName>
</protein>
<dbReference type="GO" id="GO:0005198">
    <property type="term" value="F:structural molecule activity"/>
    <property type="evidence" value="ECO:0007669"/>
    <property type="project" value="InterPro"/>
</dbReference>
<dbReference type="Gene3D" id="1.10.1200.30">
    <property type="match status" value="1"/>
</dbReference>
<dbReference type="GO" id="GO:0003676">
    <property type="term" value="F:nucleic acid binding"/>
    <property type="evidence" value="ECO:0007669"/>
    <property type="project" value="InterPro"/>
</dbReference>
<name>M3Z829_MUSPF</name>
<dbReference type="InterPro" id="IPR036875">
    <property type="entry name" value="Znf_CCHC_sf"/>
</dbReference>
<organism evidence="7">
    <name type="scientific">Mustela putorius furo</name>
    <name type="common">European domestic ferret</name>
    <name type="synonym">Mustela furo</name>
    <dbReference type="NCBI Taxonomy" id="9669"/>
    <lineage>
        <taxon>Eukaryota</taxon>
        <taxon>Metazoa</taxon>
        <taxon>Chordata</taxon>
        <taxon>Craniata</taxon>
        <taxon>Vertebrata</taxon>
        <taxon>Euteleostomi</taxon>
        <taxon>Mammalia</taxon>
        <taxon>Eutheria</taxon>
        <taxon>Laurasiatheria</taxon>
        <taxon>Carnivora</taxon>
        <taxon>Caniformia</taxon>
        <taxon>Musteloidea</taxon>
        <taxon>Mustelidae</taxon>
        <taxon>Mustelinae</taxon>
        <taxon>Mustela</taxon>
    </lineage>
</organism>
<dbReference type="InterPro" id="IPR050195">
    <property type="entry name" value="Primate_lentivir_Gag_pol-like"/>
</dbReference>
<dbReference type="Proteomes" id="UP000000715">
    <property type="component" value="Unplaced"/>
</dbReference>
<evidence type="ECO:0000313" key="7">
    <source>
        <dbReference type="Ensembl" id="ENSMPUP00000019742.1"/>
    </source>
</evidence>
<feature type="domain" description="CCHC-type" evidence="6">
    <location>
        <begin position="502"/>
        <end position="517"/>
    </location>
</feature>
<feature type="region of interest" description="Disordered" evidence="5">
    <location>
        <begin position="586"/>
        <end position="607"/>
    </location>
</feature>
<dbReference type="PANTHER" id="PTHR40389:SF3">
    <property type="entry name" value="IGE-BINDING PROTEIN"/>
    <property type="match status" value="1"/>
</dbReference>
<dbReference type="eggNOG" id="KOG0017">
    <property type="taxonomic scope" value="Eukaryota"/>
</dbReference>
<dbReference type="InterPro" id="IPR045345">
    <property type="entry name" value="Gag_p24_C"/>
</dbReference>
<evidence type="ECO:0000256" key="5">
    <source>
        <dbReference type="SAM" id="MobiDB-lite"/>
    </source>
</evidence>
<dbReference type="RefSeq" id="XP_012906739.2">
    <property type="nucleotide sequence ID" value="XM_013051285.2"/>
</dbReference>
<dbReference type="OMA" id="KHWANEC"/>
<dbReference type="GeneTree" id="ENSGT00940000162994"/>
<gene>
    <name evidence="9 10" type="primary">LOC106004832</name>
</gene>
<reference evidence="7" key="1">
    <citation type="submission" date="2024-06" db="UniProtKB">
        <authorList>
            <consortium name="Ensembl"/>
        </authorList>
    </citation>
    <scope>IDENTIFICATION</scope>
</reference>
<dbReference type="SUPFAM" id="SSF47836">
    <property type="entry name" value="Retroviral matrix proteins"/>
    <property type="match status" value="1"/>
</dbReference>
<dbReference type="OrthoDB" id="9751555at2759"/>
<dbReference type="InterPro" id="IPR008916">
    <property type="entry name" value="Retrov_capsid_C"/>
</dbReference>
<keyword evidence="3" id="KW-0862">Zinc</keyword>
<dbReference type="AlphaFoldDB" id="M3Z829"/>
<evidence type="ECO:0000313" key="8">
    <source>
        <dbReference type="Proteomes" id="UP000000715"/>
    </source>
</evidence>
<dbReference type="GO" id="GO:0016032">
    <property type="term" value="P:viral process"/>
    <property type="evidence" value="ECO:0007669"/>
    <property type="project" value="InterPro"/>
</dbReference>
<dbReference type="GeneID" id="106004832"/>
<sequence length="607" mass="67974">MEKVVFMTALQALMKQKGSKVSKKALQQFFCTVSELCPWFPKEGTVSLDAWQKVGQEIKNQIKIHGPTACPPSTMQVWEDIREVLDPQHSFKLISIASQEPPDRPEVHDLPKVTEDIEDLMADLPLPSAELIEQTSNSRPPPSHSICNNKKCEPHAAPPRVPPTPPLIKVGGYEIEEDDVYLDDDKEVIFSSSAPARLRSFSQQDIHGKIPTSRKLRPVLGTTSSGTQTFTVNHTETQTYGSVPAKPNSQIGYSIMQHENGQRRYADLNFKILKEIKTATAQYGPTAPYTLYLLDSVGQVALCPDDWRVIAKACLSGGDYLLWKTEFYERANEMAVYNHRTNIPVSYEMLIGMEAYAEVSTQIDYPEIAYNQIGQCALTAWKRLPSSGTRTVELSKIRQGPDEHYQDFVARLLKEVGRIVDDGEARTIIVKHLAFENANSFCQVAIRPRKNKGTLEDYIRLCAEIGSSYIQGITLAAALRGISPQEMQKRMMQKGNNKKQTCFQCGHVGHFKAQCPQLMDRQVKNGKISKKPPLLCPKCQRGYHWANECRSQKDKFGNIIQGNWRRGSLQPQQTIAAMIPQMSALGPVPRTSQASTSYSAVPPPVQD</sequence>
<dbReference type="Gene3D" id="1.10.375.10">
    <property type="entry name" value="Human Immunodeficiency Virus Type 1 Capsid Protein"/>
    <property type="match status" value="1"/>
</dbReference>
<dbReference type="SUPFAM" id="SSF47353">
    <property type="entry name" value="Retrovirus capsid dimerization domain-like"/>
    <property type="match status" value="1"/>
</dbReference>
<dbReference type="GO" id="GO:0008270">
    <property type="term" value="F:zinc ion binding"/>
    <property type="evidence" value="ECO:0007669"/>
    <property type="project" value="UniProtKB-KW"/>
</dbReference>
<keyword evidence="2 4" id="KW-0863">Zinc-finger</keyword>
<feature type="compositionally biased region" description="Pro residues" evidence="5">
    <location>
        <begin position="156"/>
        <end position="165"/>
    </location>
</feature>
<evidence type="ECO:0000259" key="6">
    <source>
        <dbReference type="PROSITE" id="PS50158"/>
    </source>
</evidence>
<evidence type="ECO:0000256" key="1">
    <source>
        <dbReference type="ARBA" id="ARBA00022723"/>
    </source>
</evidence>
<dbReference type="InterPro" id="IPR001878">
    <property type="entry name" value="Znf_CCHC"/>
</dbReference>
<dbReference type="KEGG" id="mpuf:106004832"/>
<dbReference type="PANTHER" id="PTHR40389">
    <property type="entry name" value="ENDOGENOUS RETROVIRUS GROUP K MEMBER 24 GAG POLYPROTEIN-RELATED"/>
    <property type="match status" value="1"/>
</dbReference>
<dbReference type="InterPro" id="IPR010999">
    <property type="entry name" value="Retrovr_matrix"/>
</dbReference>
<feature type="compositionally biased region" description="Polar residues" evidence="5">
    <location>
        <begin position="590"/>
        <end position="599"/>
    </location>
</feature>
<dbReference type="Gene3D" id="4.10.60.10">
    <property type="entry name" value="Zinc finger, CCHC-type"/>
    <property type="match status" value="1"/>
</dbReference>
<dbReference type="SMART" id="SM00343">
    <property type="entry name" value="ZnF_C2HC"/>
    <property type="match status" value="2"/>
</dbReference>
<reference evidence="9 10" key="2">
    <citation type="submission" date="2025-04" db="UniProtKB">
        <authorList>
            <consortium name="RefSeq"/>
        </authorList>
    </citation>
    <scope>IDENTIFICATION</scope>
    <source>
        <tissue evidence="9 10">Brain</tissue>
    </source>
</reference>
<dbReference type="SUPFAM" id="SSF57756">
    <property type="entry name" value="Retrovirus zinc finger-like domains"/>
    <property type="match status" value="2"/>
</dbReference>
<dbReference type="Pfam" id="PF14787">
    <property type="entry name" value="zf-CCHC_5"/>
    <property type="match status" value="1"/>
</dbReference>
<dbReference type="Ensembl" id="ENSMPUT00000020024.1">
    <property type="protein sequence ID" value="ENSMPUP00000019742.1"/>
    <property type="gene ID" value="ENSMPUG00000019872.1"/>
</dbReference>
<dbReference type="SUPFAM" id="SSF47943">
    <property type="entry name" value="Retrovirus capsid protein, N-terminal core domain"/>
    <property type="match status" value="1"/>
</dbReference>
<evidence type="ECO:0000256" key="3">
    <source>
        <dbReference type="ARBA" id="ARBA00022833"/>
    </source>
</evidence>
<dbReference type="Pfam" id="PF02337">
    <property type="entry name" value="Gag_p10"/>
    <property type="match status" value="1"/>
</dbReference>